<name>A0A4R6XWY8_9GAMM</name>
<feature type="transmembrane region" description="Helical" evidence="1">
    <location>
        <begin position="113"/>
        <end position="130"/>
    </location>
</feature>
<evidence type="ECO:0000256" key="1">
    <source>
        <dbReference type="SAM" id="Phobius"/>
    </source>
</evidence>
<feature type="transmembrane region" description="Helical" evidence="1">
    <location>
        <begin position="82"/>
        <end position="101"/>
    </location>
</feature>
<keyword evidence="1" id="KW-0812">Transmembrane</keyword>
<organism evidence="2 3">
    <name type="scientific">Marinicella litoralis</name>
    <dbReference type="NCBI Taxonomy" id="644220"/>
    <lineage>
        <taxon>Bacteria</taxon>
        <taxon>Pseudomonadati</taxon>
        <taxon>Pseudomonadota</taxon>
        <taxon>Gammaproteobacteria</taxon>
        <taxon>Lysobacterales</taxon>
        <taxon>Marinicellaceae</taxon>
        <taxon>Marinicella</taxon>
    </lineage>
</organism>
<evidence type="ECO:0000313" key="2">
    <source>
        <dbReference type="EMBL" id="TDR22687.1"/>
    </source>
</evidence>
<dbReference type="Proteomes" id="UP000295724">
    <property type="component" value="Unassembled WGS sequence"/>
</dbReference>
<dbReference type="AlphaFoldDB" id="A0A4R6XWY8"/>
<dbReference type="InterPro" id="IPR021306">
    <property type="entry name" value="DUF2878"/>
</dbReference>
<accession>A0A4R6XWY8</accession>
<feature type="transmembrane region" description="Helical" evidence="1">
    <location>
        <begin position="53"/>
        <end position="76"/>
    </location>
</feature>
<feature type="transmembrane region" description="Helical" evidence="1">
    <location>
        <begin position="29"/>
        <end position="46"/>
    </location>
</feature>
<comment type="caution">
    <text evidence="2">The sequence shown here is derived from an EMBL/GenBank/DDBJ whole genome shotgun (WGS) entry which is preliminary data.</text>
</comment>
<evidence type="ECO:0000313" key="3">
    <source>
        <dbReference type="Proteomes" id="UP000295724"/>
    </source>
</evidence>
<keyword evidence="1" id="KW-0472">Membrane</keyword>
<sequence>MVIISVILLNVLWFACVLGASNGLLWPSLASLVVLLVVVFANTGFYKKDLYVIGFSLFIGILIDGLLQGSGLLVYASPFHEYSLLPPIWIMILWVGFAASIKTGMQWFLRHPKLGVIVMTLGAPMSYYSASRLGAVEISSMLTALMAIALGWLIYFLCITQLFYPNGGRNDVLA</sequence>
<keyword evidence="3" id="KW-1185">Reference proteome</keyword>
<reference evidence="2 3" key="1">
    <citation type="submission" date="2019-03" db="EMBL/GenBank/DDBJ databases">
        <title>Genomic Encyclopedia of Type Strains, Phase IV (KMG-IV): sequencing the most valuable type-strain genomes for metagenomic binning, comparative biology and taxonomic classification.</title>
        <authorList>
            <person name="Goeker M."/>
        </authorList>
    </citation>
    <scope>NUCLEOTIDE SEQUENCE [LARGE SCALE GENOMIC DNA]</scope>
    <source>
        <strain evidence="2 3">DSM 25488</strain>
    </source>
</reference>
<gene>
    <name evidence="2" type="ORF">C8D91_1180</name>
</gene>
<dbReference type="Pfam" id="PF11086">
    <property type="entry name" value="DUF2878"/>
    <property type="match status" value="1"/>
</dbReference>
<proteinExistence type="predicted"/>
<feature type="transmembrane region" description="Helical" evidence="1">
    <location>
        <begin position="142"/>
        <end position="164"/>
    </location>
</feature>
<dbReference type="RefSeq" id="WP_180236522.1">
    <property type="nucleotide sequence ID" value="NZ_NIHB01000002.1"/>
</dbReference>
<protein>
    <submittedName>
        <fullName evidence="2">Uncharacterized protein DUF2878</fullName>
    </submittedName>
</protein>
<keyword evidence="1" id="KW-1133">Transmembrane helix</keyword>
<dbReference type="EMBL" id="SNZB01000002">
    <property type="protein sequence ID" value="TDR22687.1"/>
    <property type="molecule type" value="Genomic_DNA"/>
</dbReference>